<feature type="region of interest" description="Disordered" evidence="2">
    <location>
        <begin position="306"/>
        <end position="325"/>
    </location>
</feature>
<organism evidence="3 4">
    <name type="scientific">Cymbomonas tetramitiformis</name>
    <dbReference type="NCBI Taxonomy" id="36881"/>
    <lineage>
        <taxon>Eukaryota</taxon>
        <taxon>Viridiplantae</taxon>
        <taxon>Chlorophyta</taxon>
        <taxon>Pyramimonadophyceae</taxon>
        <taxon>Pyramimonadales</taxon>
        <taxon>Pyramimonadaceae</taxon>
        <taxon>Cymbomonas</taxon>
    </lineage>
</organism>
<evidence type="ECO:0000313" key="4">
    <source>
        <dbReference type="Proteomes" id="UP001190700"/>
    </source>
</evidence>
<dbReference type="EMBL" id="LGRX02035186">
    <property type="protein sequence ID" value="KAK3235961.1"/>
    <property type="molecule type" value="Genomic_DNA"/>
</dbReference>
<evidence type="ECO:0000256" key="2">
    <source>
        <dbReference type="SAM" id="MobiDB-lite"/>
    </source>
</evidence>
<keyword evidence="1" id="KW-0175">Coiled coil</keyword>
<feature type="coiled-coil region" evidence="1">
    <location>
        <begin position="234"/>
        <end position="261"/>
    </location>
</feature>
<reference evidence="3 4" key="1">
    <citation type="journal article" date="2015" name="Genome Biol. Evol.">
        <title>Comparative Genomics of a Bacterivorous Green Alga Reveals Evolutionary Causalities and Consequences of Phago-Mixotrophic Mode of Nutrition.</title>
        <authorList>
            <person name="Burns J.A."/>
            <person name="Paasch A."/>
            <person name="Narechania A."/>
            <person name="Kim E."/>
        </authorList>
    </citation>
    <scope>NUCLEOTIDE SEQUENCE [LARGE SCALE GENOMIC DNA]</scope>
    <source>
        <strain evidence="3 4">PLY_AMNH</strain>
    </source>
</reference>
<proteinExistence type="predicted"/>
<accession>A0AAE0BG07</accession>
<dbReference type="AlphaFoldDB" id="A0AAE0BG07"/>
<name>A0AAE0BG07_9CHLO</name>
<evidence type="ECO:0000313" key="3">
    <source>
        <dbReference type="EMBL" id="KAK3235961.1"/>
    </source>
</evidence>
<feature type="region of interest" description="Disordered" evidence="2">
    <location>
        <begin position="120"/>
        <end position="150"/>
    </location>
</feature>
<protein>
    <submittedName>
        <fullName evidence="3">Uncharacterized protein</fullName>
    </submittedName>
</protein>
<feature type="compositionally biased region" description="Polar residues" evidence="2">
    <location>
        <begin position="306"/>
        <end position="316"/>
    </location>
</feature>
<dbReference type="Proteomes" id="UP001190700">
    <property type="component" value="Unassembled WGS sequence"/>
</dbReference>
<keyword evidence="4" id="KW-1185">Reference proteome</keyword>
<sequence>MEDHFDTAIESIVSIDKGADAYCKQCDLLQKSNDAEVYESICDTTAYKVVLKCLIASASADKEEAFESLDLTSLSELDSECKEFVESMTESRQEYFENRRDEQEDLAALINRVHLSPQSYVESTPKRVPRSRQVTPLHSNVQSAAPSVCESDDNIPRMAAKIVTLERVSELEAEVGSLKSEKEQSRMRITELEYEVSTLKTKNNAVIAEVESHKKELTSAPGPSQPAAKSNVTKKQLESQLNAALKHSKQLEAQVNVLSEQVNDIPNLDSLLDPPLNSAGYDWSTDRNCGPKIRAAVYLFDIEYESSNASQPSATPNDAKDKLTF</sequence>
<comment type="caution">
    <text evidence="3">The sequence shown here is derived from an EMBL/GenBank/DDBJ whole genome shotgun (WGS) entry which is preliminary data.</text>
</comment>
<evidence type="ECO:0000256" key="1">
    <source>
        <dbReference type="SAM" id="Coils"/>
    </source>
</evidence>
<feature type="compositionally biased region" description="Polar residues" evidence="2">
    <location>
        <begin position="132"/>
        <end position="145"/>
    </location>
</feature>
<gene>
    <name evidence="3" type="ORF">CYMTET_53870</name>
</gene>